<accession>A0A8H4T3H1</accession>
<reference evidence="1" key="1">
    <citation type="journal article" date="2020" name="BMC Genomics">
        <title>Correction to: Identification and distribution of gene clusters required for synthesis of sphingolipid metabolism inhibitors in diverse species of the filamentous fungus Fusarium.</title>
        <authorList>
            <person name="Kim H.S."/>
            <person name="Lohmar J.M."/>
            <person name="Busman M."/>
            <person name="Brown D.W."/>
            <person name="Naumann T.A."/>
            <person name="Divon H.H."/>
            <person name="Lysoe E."/>
            <person name="Uhlig S."/>
            <person name="Proctor R.H."/>
        </authorList>
    </citation>
    <scope>NUCLEOTIDE SEQUENCE</scope>
    <source>
        <strain evidence="1">NRRL 45417</strain>
    </source>
</reference>
<reference evidence="1" key="2">
    <citation type="submission" date="2020-05" db="EMBL/GenBank/DDBJ databases">
        <authorList>
            <person name="Kim H.-S."/>
            <person name="Proctor R.H."/>
            <person name="Brown D.W."/>
        </authorList>
    </citation>
    <scope>NUCLEOTIDE SEQUENCE</scope>
    <source>
        <strain evidence="1">NRRL 45417</strain>
    </source>
</reference>
<dbReference type="Proteomes" id="UP000604273">
    <property type="component" value="Unassembled WGS sequence"/>
</dbReference>
<dbReference type="EMBL" id="JABFAI010000202">
    <property type="protein sequence ID" value="KAF4950607.1"/>
    <property type="molecule type" value="Genomic_DNA"/>
</dbReference>
<dbReference type="OrthoDB" id="5245608at2759"/>
<keyword evidence="2" id="KW-1185">Reference proteome</keyword>
<organism evidence="1 2">
    <name type="scientific">Fusarium gaditjirri</name>
    <dbReference type="NCBI Taxonomy" id="282569"/>
    <lineage>
        <taxon>Eukaryota</taxon>
        <taxon>Fungi</taxon>
        <taxon>Dikarya</taxon>
        <taxon>Ascomycota</taxon>
        <taxon>Pezizomycotina</taxon>
        <taxon>Sordariomycetes</taxon>
        <taxon>Hypocreomycetidae</taxon>
        <taxon>Hypocreales</taxon>
        <taxon>Nectriaceae</taxon>
        <taxon>Fusarium</taxon>
        <taxon>Fusarium nisikadoi species complex</taxon>
    </lineage>
</organism>
<proteinExistence type="predicted"/>
<gene>
    <name evidence="1" type="ORF">FGADI_8087</name>
</gene>
<comment type="caution">
    <text evidence="1">The sequence shown here is derived from an EMBL/GenBank/DDBJ whole genome shotgun (WGS) entry which is preliminary data.</text>
</comment>
<name>A0A8H4T3H1_9HYPO</name>
<protein>
    <submittedName>
        <fullName evidence="1">Uncharacterized protein</fullName>
    </submittedName>
</protein>
<evidence type="ECO:0000313" key="2">
    <source>
        <dbReference type="Proteomes" id="UP000604273"/>
    </source>
</evidence>
<evidence type="ECO:0000313" key="1">
    <source>
        <dbReference type="EMBL" id="KAF4950607.1"/>
    </source>
</evidence>
<sequence>MSFKARIGIQSFYRAAWRFPAEKLQERATDAIYDNLLRIAQSYDLSVSEFEYYCTVPSPYFPQKRVFYPFYILSKPQAEQSNWDWPVMLKLAQEMLFNMHKYCNKHAEQAGRGEKYMNDIRHVYWMAMDLCRQIKGIKVSDPTATREEISFSMQS</sequence>
<dbReference type="AlphaFoldDB" id="A0A8H4T3H1"/>